<dbReference type="InterPro" id="IPR027417">
    <property type="entry name" value="P-loop_NTPase"/>
</dbReference>
<reference evidence="3" key="2">
    <citation type="submission" date="2023-06" db="EMBL/GenBank/DDBJ databases">
        <authorList>
            <consortium name="Lawrence Berkeley National Laboratory"/>
            <person name="Haridas S."/>
            <person name="Hensen N."/>
            <person name="Bonometti L."/>
            <person name="Westerberg I."/>
            <person name="Brannstrom I.O."/>
            <person name="Guillou S."/>
            <person name="Cros-Aarteil S."/>
            <person name="Calhoun S."/>
            <person name="Kuo A."/>
            <person name="Mondo S."/>
            <person name="Pangilinan J."/>
            <person name="Riley R."/>
            <person name="Labutti K."/>
            <person name="Andreopoulos B."/>
            <person name="Lipzen A."/>
            <person name="Chen C."/>
            <person name="Yanf M."/>
            <person name="Daum C."/>
            <person name="Ng V."/>
            <person name="Clum A."/>
            <person name="Steindorff A."/>
            <person name="Ohm R."/>
            <person name="Martin F."/>
            <person name="Silar P."/>
            <person name="Natvig D."/>
            <person name="Lalanne C."/>
            <person name="Gautier V."/>
            <person name="Ament-Velasquez S.L."/>
            <person name="Kruys A."/>
            <person name="Hutchinson M.I."/>
            <person name="Powell A.J."/>
            <person name="Barry K."/>
            <person name="Miller A.N."/>
            <person name="Grigoriev I.V."/>
            <person name="Debuchy R."/>
            <person name="Gladieux P."/>
            <person name="Thoren M.H."/>
            <person name="Johannesson H."/>
        </authorList>
    </citation>
    <scope>NUCLEOTIDE SEQUENCE</scope>
    <source>
        <strain evidence="3">SMH4131-1</strain>
    </source>
</reference>
<dbReference type="SUPFAM" id="SSF52540">
    <property type="entry name" value="P-loop containing nucleoside triphosphate hydrolases"/>
    <property type="match status" value="1"/>
</dbReference>
<evidence type="ECO:0000313" key="3">
    <source>
        <dbReference type="EMBL" id="KAK3331865.1"/>
    </source>
</evidence>
<dbReference type="PANTHER" id="PTHR46411:SF2">
    <property type="entry name" value="AAA+ ATPASE DOMAIN-CONTAINING PROTEIN"/>
    <property type="match status" value="1"/>
</dbReference>
<dbReference type="Pfam" id="PF00004">
    <property type="entry name" value="AAA"/>
    <property type="match status" value="1"/>
</dbReference>
<dbReference type="GO" id="GO:0005524">
    <property type="term" value="F:ATP binding"/>
    <property type="evidence" value="ECO:0007669"/>
    <property type="project" value="InterPro"/>
</dbReference>
<evidence type="ECO:0000259" key="2">
    <source>
        <dbReference type="SMART" id="SM00382"/>
    </source>
</evidence>
<protein>
    <recommendedName>
        <fullName evidence="2">AAA+ ATPase domain-containing protein</fullName>
    </recommendedName>
</protein>
<dbReference type="AlphaFoldDB" id="A0AAE0MGZ4"/>
<name>A0AAE0MGZ4_9PEZI</name>
<evidence type="ECO:0000313" key="4">
    <source>
        <dbReference type="Proteomes" id="UP001286456"/>
    </source>
</evidence>
<feature type="compositionally biased region" description="Basic and acidic residues" evidence="1">
    <location>
        <begin position="810"/>
        <end position="832"/>
    </location>
</feature>
<sequence length="852" mass="95345">MYSRLKDDGGKPTMQADSEPPDPAEIDILTFGVSSEAILAFFSKLLGVEAGGSQLIRFGKPFRPLIRNLPRVREHLGKLENSYGVPVAADIGGMGDPQPAGAGTLEAADSDVQGETDSDVLPFASAENNSDDDDVQPFDRPTALPHFQAFLAFIDKYLGKEIHLYERLREGKESHIAFENLWMLFDANETIYCPYREAGTDVYNNIEGRDHTPIRRHTPQAYRVVATSGGMPLARTMAPSSKRKEREDSTIGPVSFGGSLLGAGTKAIAEILTQTATISRKIRNNYTELNLPVVVDVKLAFEGGREADKALIEVPEMRSLTSLWLPDSAGEAFDLFGKSSCPRKWCYSRGCTANVYIGSQKLQRDKIENDIKLGLEEYEGEKQRGKEGEDRFKKIMEEKEIVRLLPGAVPGFALRNRKWVLLDLNRLGPINKQGNGWDDLVLPPGHRDMVQAMVETHTQDLGSNKDATVGMDLVQGKGRGCIILLHGVPGVGKTSTAECVAAHTKKPLYPITCGNWVRTGDIGYRPEDVERNMESHFKLAHKWGCVLLLDEADVFLAKRDQKDVQRNGLVSVFLRILEYYSGILFLTTNRVGAIDDAFRSRLHLTLYYPKLTRKQTKEIFKKNFGRMAEINDERIEKKLLPFEYKDSETKVLDWVKQNWKTLAWNGRQIRNTFQTALSLAEFQAKQDGAESQGPVVRKKHFMIVANASAQFNEYLRATHGYDEEVVASRELTRAVQYTPSPNLAFKGFDDTDTSSDEEAEEDTDDDSSDSDSDSDDSDKETKKKKNKSKGKKEKDDSKSSPKKNKKMSSNKKEKSDKKEKAEKKEKVQDKKPSKEKKKGNKGTGDNNSDDSE</sequence>
<dbReference type="Pfam" id="PF23232">
    <property type="entry name" value="AAA_lid_13"/>
    <property type="match status" value="1"/>
</dbReference>
<reference evidence="3" key="1">
    <citation type="journal article" date="2023" name="Mol. Phylogenet. Evol.">
        <title>Genome-scale phylogeny and comparative genomics of the fungal order Sordariales.</title>
        <authorList>
            <person name="Hensen N."/>
            <person name="Bonometti L."/>
            <person name="Westerberg I."/>
            <person name="Brannstrom I.O."/>
            <person name="Guillou S."/>
            <person name="Cros-Aarteil S."/>
            <person name="Calhoun S."/>
            <person name="Haridas S."/>
            <person name="Kuo A."/>
            <person name="Mondo S."/>
            <person name="Pangilinan J."/>
            <person name="Riley R."/>
            <person name="LaButti K."/>
            <person name="Andreopoulos B."/>
            <person name="Lipzen A."/>
            <person name="Chen C."/>
            <person name="Yan M."/>
            <person name="Daum C."/>
            <person name="Ng V."/>
            <person name="Clum A."/>
            <person name="Steindorff A."/>
            <person name="Ohm R.A."/>
            <person name="Martin F."/>
            <person name="Silar P."/>
            <person name="Natvig D.O."/>
            <person name="Lalanne C."/>
            <person name="Gautier V."/>
            <person name="Ament-Velasquez S.L."/>
            <person name="Kruys A."/>
            <person name="Hutchinson M.I."/>
            <person name="Powell A.J."/>
            <person name="Barry K."/>
            <person name="Miller A.N."/>
            <person name="Grigoriev I.V."/>
            <person name="Debuchy R."/>
            <person name="Gladieux P."/>
            <person name="Hiltunen Thoren M."/>
            <person name="Johannesson H."/>
        </authorList>
    </citation>
    <scope>NUCLEOTIDE SEQUENCE</scope>
    <source>
        <strain evidence="3">SMH4131-1</strain>
    </source>
</reference>
<accession>A0AAE0MGZ4</accession>
<gene>
    <name evidence="3" type="ORF">B0T19DRAFT_354221</name>
</gene>
<evidence type="ECO:0000256" key="1">
    <source>
        <dbReference type="SAM" id="MobiDB-lite"/>
    </source>
</evidence>
<feature type="region of interest" description="Disordered" evidence="1">
    <location>
        <begin position="740"/>
        <end position="852"/>
    </location>
</feature>
<dbReference type="SMART" id="SM00382">
    <property type="entry name" value="AAA"/>
    <property type="match status" value="1"/>
</dbReference>
<feature type="region of interest" description="Disordered" evidence="1">
    <location>
        <begin position="1"/>
        <end position="23"/>
    </location>
</feature>
<organism evidence="3 4">
    <name type="scientific">Cercophora scortea</name>
    <dbReference type="NCBI Taxonomy" id="314031"/>
    <lineage>
        <taxon>Eukaryota</taxon>
        <taxon>Fungi</taxon>
        <taxon>Dikarya</taxon>
        <taxon>Ascomycota</taxon>
        <taxon>Pezizomycotina</taxon>
        <taxon>Sordariomycetes</taxon>
        <taxon>Sordariomycetidae</taxon>
        <taxon>Sordariales</taxon>
        <taxon>Lasiosphaeriaceae</taxon>
        <taxon>Cercophora</taxon>
    </lineage>
</organism>
<keyword evidence="4" id="KW-1185">Reference proteome</keyword>
<dbReference type="CDD" id="cd19481">
    <property type="entry name" value="RecA-like_protease"/>
    <property type="match status" value="1"/>
</dbReference>
<feature type="domain" description="AAA+ ATPase" evidence="2">
    <location>
        <begin position="479"/>
        <end position="612"/>
    </location>
</feature>
<feature type="compositionally biased region" description="Basic residues" evidence="1">
    <location>
        <begin position="800"/>
        <end position="809"/>
    </location>
</feature>
<dbReference type="InterPro" id="IPR056599">
    <property type="entry name" value="AAA_lid_fung"/>
</dbReference>
<dbReference type="InterPro" id="IPR003593">
    <property type="entry name" value="AAA+_ATPase"/>
</dbReference>
<dbReference type="GO" id="GO:0016887">
    <property type="term" value="F:ATP hydrolysis activity"/>
    <property type="evidence" value="ECO:0007669"/>
    <property type="project" value="InterPro"/>
</dbReference>
<proteinExistence type="predicted"/>
<feature type="compositionally biased region" description="Acidic residues" evidence="1">
    <location>
        <begin position="750"/>
        <end position="778"/>
    </location>
</feature>
<feature type="compositionally biased region" description="Acidic residues" evidence="1">
    <location>
        <begin position="108"/>
        <end position="117"/>
    </location>
</feature>
<dbReference type="Proteomes" id="UP001286456">
    <property type="component" value="Unassembled WGS sequence"/>
</dbReference>
<dbReference type="InterPro" id="IPR003959">
    <property type="entry name" value="ATPase_AAA_core"/>
</dbReference>
<dbReference type="PANTHER" id="PTHR46411">
    <property type="entry name" value="FAMILY ATPASE, PUTATIVE-RELATED"/>
    <property type="match status" value="1"/>
</dbReference>
<dbReference type="Gene3D" id="3.40.50.300">
    <property type="entry name" value="P-loop containing nucleotide triphosphate hydrolases"/>
    <property type="match status" value="1"/>
</dbReference>
<comment type="caution">
    <text evidence="3">The sequence shown here is derived from an EMBL/GenBank/DDBJ whole genome shotgun (WGS) entry which is preliminary data.</text>
</comment>
<feature type="compositionally biased region" description="Basic residues" evidence="1">
    <location>
        <begin position="782"/>
        <end position="791"/>
    </location>
</feature>
<feature type="region of interest" description="Disordered" evidence="1">
    <location>
        <begin position="95"/>
        <end position="117"/>
    </location>
</feature>
<dbReference type="EMBL" id="JAUEPO010000002">
    <property type="protein sequence ID" value="KAK3331865.1"/>
    <property type="molecule type" value="Genomic_DNA"/>
</dbReference>
<feature type="compositionally biased region" description="Basic and acidic residues" evidence="1">
    <location>
        <begin position="1"/>
        <end position="10"/>
    </location>
</feature>